<dbReference type="Proteomes" id="UP001202674">
    <property type="component" value="Unassembled WGS sequence"/>
</dbReference>
<organism evidence="2 3">
    <name type="scientific">Natranaeroarchaeum aerophilus</name>
    <dbReference type="NCBI Taxonomy" id="2917711"/>
    <lineage>
        <taxon>Archaea</taxon>
        <taxon>Methanobacteriati</taxon>
        <taxon>Methanobacteriota</taxon>
        <taxon>Stenosarchaea group</taxon>
        <taxon>Halobacteria</taxon>
        <taxon>Halobacteriales</taxon>
        <taxon>Natronoarchaeaceae</taxon>
        <taxon>Natranaeroarchaeum</taxon>
    </lineage>
</organism>
<keyword evidence="3" id="KW-1185">Reference proteome</keyword>
<dbReference type="InterPro" id="IPR006640">
    <property type="entry name" value="SprT-like_domain"/>
</dbReference>
<name>A0AAE3FSD7_9EURY</name>
<evidence type="ECO:0000313" key="2">
    <source>
        <dbReference type="EMBL" id="MCL9814190.1"/>
    </source>
</evidence>
<sequence>MHSETDQAEGSEADVLDRARAYAQDIPIDVDLGAVQWTVSHRARRRAGSCRYDSDSGDVTIRLAWDAYREHGWEEITDVIRHELVHAWEFQQFGASGHGERFRNKAEEIDAPRHCSPFSEPRLRLVCTDEDCDWSADRFRASVTVTEPNTRRCGVCGERYRVEHVATGRSWRTAAGYEREREQIGDDW</sequence>
<dbReference type="SMART" id="SM00731">
    <property type="entry name" value="SprT"/>
    <property type="match status" value="1"/>
</dbReference>
<dbReference type="AlphaFoldDB" id="A0AAE3FSD7"/>
<feature type="domain" description="SprT-like" evidence="1">
    <location>
        <begin position="17"/>
        <end position="163"/>
    </location>
</feature>
<dbReference type="GO" id="GO:0006950">
    <property type="term" value="P:response to stress"/>
    <property type="evidence" value="ECO:0007669"/>
    <property type="project" value="UniProtKB-ARBA"/>
</dbReference>
<comment type="caution">
    <text evidence="2">The sequence shown here is derived from an EMBL/GenBank/DDBJ whole genome shotgun (WGS) entry which is preliminary data.</text>
</comment>
<protein>
    <submittedName>
        <fullName evidence="2">SprT-like domain-containing protein</fullName>
    </submittedName>
</protein>
<dbReference type="RefSeq" id="WP_250597076.1">
    <property type="nucleotide sequence ID" value="NZ_JAKRVY010000006.1"/>
</dbReference>
<gene>
    <name evidence="2" type="ORF">AArcSt11_11050</name>
</gene>
<proteinExistence type="predicted"/>
<dbReference type="EMBL" id="JAKRVY010000006">
    <property type="protein sequence ID" value="MCL9814190.1"/>
    <property type="molecule type" value="Genomic_DNA"/>
</dbReference>
<evidence type="ECO:0000259" key="1">
    <source>
        <dbReference type="SMART" id="SM00731"/>
    </source>
</evidence>
<dbReference type="Pfam" id="PF10263">
    <property type="entry name" value="SprT-like"/>
    <property type="match status" value="1"/>
</dbReference>
<reference evidence="2 3" key="1">
    <citation type="journal article" date="2022" name="Syst. Appl. Microbiol.">
        <title>Natronocalculus amylovorans gen. nov., sp. nov., and Natranaeroarchaeum aerophilus sp. nov., dominant culturable amylolytic natronoarchaea from hypersaline soda lakes in southwestern Siberia.</title>
        <authorList>
            <person name="Sorokin D.Y."/>
            <person name="Elcheninov A.G."/>
            <person name="Khizhniak T.V."/>
            <person name="Koenen M."/>
            <person name="Bale N.J."/>
            <person name="Damste J.S.S."/>
            <person name="Kublanov I.V."/>
        </authorList>
    </citation>
    <scope>NUCLEOTIDE SEQUENCE [LARGE SCALE GENOMIC DNA]</scope>
    <source>
        <strain evidence="2 3">AArc-St1-1</strain>
    </source>
</reference>
<accession>A0AAE3FSD7</accession>
<evidence type="ECO:0000313" key="3">
    <source>
        <dbReference type="Proteomes" id="UP001202674"/>
    </source>
</evidence>